<evidence type="ECO:0000256" key="8">
    <source>
        <dbReference type="PIRSR" id="PIRSR016262-2"/>
    </source>
</evidence>
<dbReference type="OrthoDB" id="9787061at2"/>
<name>A0A5C1Q9N8_9SPIO</name>
<comment type="similarity">
    <text evidence="5 6">Belongs to the LipB family.</text>
</comment>
<dbReference type="GO" id="GO:0009249">
    <property type="term" value="P:protein lipoylation"/>
    <property type="evidence" value="ECO:0007669"/>
    <property type="project" value="InterPro"/>
</dbReference>
<evidence type="ECO:0000256" key="3">
    <source>
        <dbReference type="ARBA" id="ARBA00023315"/>
    </source>
</evidence>
<dbReference type="EMBL" id="CP035807">
    <property type="protein sequence ID" value="QEN03506.1"/>
    <property type="molecule type" value="Genomic_DNA"/>
</dbReference>
<dbReference type="KEGG" id="sper:EW093_01920"/>
<comment type="subcellular location">
    <subcellularLocation>
        <location evidence="5">Cytoplasm</location>
    </subcellularLocation>
</comment>
<dbReference type="InterPro" id="IPR004143">
    <property type="entry name" value="BPL_LPL_catalytic"/>
</dbReference>
<evidence type="ECO:0000313" key="12">
    <source>
        <dbReference type="Proteomes" id="UP000323824"/>
    </source>
</evidence>
<feature type="site" description="Lowers pKa of active site Cys" evidence="5 9">
    <location>
        <position position="139"/>
    </location>
</feature>
<evidence type="ECO:0000256" key="4">
    <source>
        <dbReference type="ARBA" id="ARBA00024732"/>
    </source>
</evidence>
<evidence type="ECO:0000256" key="5">
    <source>
        <dbReference type="HAMAP-Rule" id="MF_00013"/>
    </source>
</evidence>
<dbReference type="GO" id="GO:0033819">
    <property type="term" value="F:lipoyl(octanoyl) transferase activity"/>
    <property type="evidence" value="ECO:0007669"/>
    <property type="project" value="UniProtKB-EC"/>
</dbReference>
<evidence type="ECO:0000313" key="11">
    <source>
        <dbReference type="EMBL" id="QEN03506.1"/>
    </source>
</evidence>
<reference evidence="11 12" key="2">
    <citation type="submission" date="2019-09" db="EMBL/GenBank/DDBJ databases">
        <title>Complete Genome Sequence and Methylome Analysis of free living Spirochaetas.</title>
        <authorList>
            <person name="Leshcheva N."/>
            <person name="Mikheeva N."/>
        </authorList>
    </citation>
    <scope>NUCLEOTIDE SEQUENCE [LARGE SCALE GENOMIC DNA]</scope>
    <source>
        <strain evidence="11 12">P</strain>
    </source>
</reference>
<sequence>MGDIHILSGLLSYKNSYDLMLDTYKSRVKGSIEDQFFILEHTPVFTLGKNGGEENLLVTTDLLIDKKIDLVPTDRGGNITYHGPGQIILYPVISIKSIKIGVREYIRRLEEITIITLKKFGVEGSRNKLNHGVWVNGKKIASVGVRIKNGVTLHGLAININTDLEPFNWINPCGLKDIKATSSLEVLNKKLNIDSVKESIKESIEVVFMECFY</sequence>
<dbReference type="PIRSF" id="PIRSF016262">
    <property type="entry name" value="LPLase"/>
    <property type="match status" value="1"/>
</dbReference>
<dbReference type="EC" id="2.3.1.181" evidence="5 6"/>
<dbReference type="Proteomes" id="UP000323824">
    <property type="component" value="Chromosome"/>
</dbReference>
<dbReference type="PANTHER" id="PTHR10993">
    <property type="entry name" value="OCTANOYLTRANSFERASE"/>
    <property type="match status" value="1"/>
</dbReference>
<proteinExistence type="inferred from homology"/>
<dbReference type="RefSeq" id="WP_149566764.1">
    <property type="nucleotide sequence ID" value="NZ_CP035807.1"/>
</dbReference>
<dbReference type="HAMAP" id="MF_00013">
    <property type="entry name" value="LipB"/>
    <property type="match status" value="1"/>
</dbReference>
<comment type="catalytic activity">
    <reaction evidence="5 6">
        <text>octanoyl-[ACP] + L-lysyl-[protein] = N(6)-octanoyl-L-lysyl-[protein] + holo-[ACP] + H(+)</text>
        <dbReference type="Rhea" id="RHEA:17665"/>
        <dbReference type="Rhea" id="RHEA-COMP:9636"/>
        <dbReference type="Rhea" id="RHEA-COMP:9685"/>
        <dbReference type="Rhea" id="RHEA-COMP:9752"/>
        <dbReference type="Rhea" id="RHEA-COMP:9928"/>
        <dbReference type="ChEBI" id="CHEBI:15378"/>
        <dbReference type="ChEBI" id="CHEBI:29969"/>
        <dbReference type="ChEBI" id="CHEBI:64479"/>
        <dbReference type="ChEBI" id="CHEBI:78463"/>
        <dbReference type="ChEBI" id="CHEBI:78809"/>
        <dbReference type="EC" id="2.3.1.181"/>
    </reaction>
</comment>
<dbReference type="PROSITE" id="PS51733">
    <property type="entry name" value="BPL_LPL_CATALYTIC"/>
    <property type="match status" value="1"/>
</dbReference>
<evidence type="ECO:0000256" key="7">
    <source>
        <dbReference type="PIRSR" id="PIRSR016262-1"/>
    </source>
</evidence>
<feature type="active site" description="Acyl-thioester intermediate" evidence="5 7">
    <location>
        <position position="173"/>
    </location>
</feature>
<dbReference type="PANTHER" id="PTHR10993:SF7">
    <property type="entry name" value="LIPOYLTRANSFERASE 2, MITOCHONDRIAL-RELATED"/>
    <property type="match status" value="1"/>
</dbReference>
<dbReference type="AlphaFoldDB" id="A0A5C1Q9N8"/>
<dbReference type="InterPro" id="IPR045864">
    <property type="entry name" value="aa-tRNA-synth_II/BPL/LPL"/>
</dbReference>
<comment type="function">
    <text evidence="4 5 6">Catalyzes the transfer of endogenously produced octanoic acid from octanoyl-acyl-carrier-protein onto the lipoyl domains of lipoate-dependent enzymes. Lipoyl-ACP can also act as a substrate although octanoyl-ACP is likely to be the physiological substrate.</text>
</comment>
<dbReference type="UniPathway" id="UPA00538">
    <property type="reaction ID" value="UER00592"/>
</dbReference>
<dbReference type="CDD" id="cd16444">
    <property type="entry name" value="LipB"/>
    <property type="match status" value="1"/>
</dbReference>
<feature type="binding site" evidence="5 8">
    <location>
        <begin position="155"/>
        <end position="157"/>
    </location>
    <ligand>
        <name>substrate</name>
    </ligand>
</feature>
<keyword evidence="5" id="KW-0963">Cytoplasm</keyword>
<dbReference type="InterPro" id="IPR020605">
    <property type="entry name" value="Octanoyltransferase_CS"/>
</dbReference>
<dbReference type="SUPFAM" id="SSF55681">
    <property type="entry name" value="Class II aaRS and biotin synthetases"/>
    <property type="match status" value="1"/>
</dbReference>
<dbReference type="GO" id="GO:0005737">
    <property type="term" value="C:cytoplasm"/>
    <property type="evidence" value="ECO:0007669"/>
    <property type="project" value="UniProtKB-SubCell"/>
</dbReference>
<evidence type="ECO:0000256" key="6">
    <source>
        <dbReference type="PIRNR" id="PIRNR016262"/>
    </source>
</evidence>
<evidence type="ECO:0000256" key="1">
    <source>
        <dbReference type="ARBA" id="ARBA00004821"/>
    </source>
</evidence>
<dbReference type="NCBIfam" id="NF010925">
    <property type="entry name" value="PRK14345.1"/>
    <property type="match status" value="1"/>
</dbReference>
<accession>A0A5C1Q9N8</accession>
<keyword evidence="2 5" id="KW-0808">Transferase</keyword>
<feature type="binding site" evidence="5 8">
    <location>
        <begin position="142"/>
        <end position="144"/>
    </location>
    <ligand>
        <name>substrate</name>
    </ligand>
</feature>
<reference evidence="11 12" key="1">
    <citation type="submission" date="2019-02" db="EMBL/GenBank/DDBJ databases">
        <authorList>
            <person name="Fomenkov A."/>
            <person name="Dubinina G."/>
            <person name="Grabovich M."/>
            <person name="Vincze T."/>
            <person name="Roberts R.J."/>
        </authorList>
    </citation>
    <scope>NUCLEOTIDE SEQUENCE [LARGE SCALE GENOMIC DNA]</scope>
    <source>
        <strain evidence="11 12">P</strain>
    </source>
</reference>
<organism evidence="11 12">
    <name type="scientific">Thiospirochaeta perfilievii</name>
    <dbReference type="NCBI Taxonomy" id="252967"/>
    <lineage>
        <taxon>Bacteria</taxon>
        <taxon>Pseudomonadati</taxon>
        <taxon>Spirochaetota</taxon>
        <taxon>Spirochaetia</taxon>
        <taxon>Spirochaetales</taxon>
        <taxon>Spirochaetaceae</taxon>
        <taxon>Thiospirochaeta</taxon>
    </lineage>
</organism>
<evidence type="ECO:0000256" key="2">
    <source>
        <dbReference type="ARBA" id="ARBA00022679"/>
    </source>
</evidence>
<dbReference type="NCBIfam" id="TIGR00214">
    <property type="entry name" value="lipB"/>
    <property type="match status" value="1"/>
</dbReference>
<gene>
    <name evidence="5 11" type="primary">lipB</name>
    <name evidence="11" type="ORF">EW093_01920</name>
</gene>
<comment type="pathway">
    <text evidence="1 5 6">Protein modification; protein lipoylation via endogenous pathway; protein N(6)-(lipoyl)lysine from octanoyl-[acyl-carrier-protein]: step 1/2.</text>
</comment>
<feature type="domain" description="BPL/LPL catalytic" evidence="10">
    <location>
        <begin position="30"/>
        <end position="212"/>
    </location>
</feature>
<evidence type="ECO:0000256" key="9">
    <source>
        <dbReference type="PIRSR" id="PIRSR016262-3"/>
    </source>
</evidence>
<dbReference type="Gene3D" id="3.30.930.10">
    <property type="entry name" value="Bira Bifunctional Protein, Domain 2"/>
    <property type="match status" value="1"/>
</dbReference>
<dbReference type="PROSITE" id="PS01313">
    <property type="entry name" value="LIPB"/>
    <property type="match status" value="1"/>
</dbReference>
<dbReference type="InterPro" id="IPR000544">
    <property type="entry name" value="Octanoyltransferase"/>
</dbReference>
<feature type="binding site" evidence="5 8">
    <location>
        <begin position="75"/>
        <end position="82"/>
    </location>
    <ligand>
        <name>substrate</name>
    </ligand>
</feature>
<evidence type="ECO:0000259" key="10">
    <source>
        <dbReference type="PROSITE" id="PS51733"/>
    </source>
</evidence>
<keyword evidence="12" id="KW-1185">Reference proteome</keyword>
<keyword evidence="3 5" id="KW-0012">Acyltransferase</keyword>
<protein>
    <recommendedName>
        <fullName evidence="5 6">Octanoyltransferase</fullName>
        <ecNumber evidence="5 6">2.3.1.181</ecNumber>
    </recommendedName>
    <alternativeName>
        <fullName evidence="5">Lipoate-protein ligase B</fullName>
    </alternativeName>
    <alternativeName>
        <fullName evidence="5">Lipoyl/octanoyl transferase</fullName>
    </alternativeName>
    <alternativeName>
        <fullName evidence="5">Octanoyl-[acyl-carrier-protein]-protein N-octanoyltransferase</fullName>
    </alternativeName>
</protein>
<dbReference type="Pfam" id="PF21948">
    <property type="entry name" value="LplA-B_cat"/>
    <property type="match status" value="1"/>
</dbReference>
<comment type="miscellaneous">
    <text evidence="5">In the reaction, the free carboxyl group of octanoic acid is attached via an amide linkage to the epsilon-amino group of a specific lysine residue of lipoyl domains of lipoate-dependent enzymes.</text>
</comment>